<accession>A0A226GV88</accession>
<dbReference type="InterPro" id="IPR008030">
    <property type="entry name" value="NmrA-like"/>
</dbReference>
<gene>
    <name evidence="4" type="ORF">B0A66_18810</name>
</gene>
<keyword evidence="2" id="KW-0521">NADP</keyword>
<dbReference type="PANTHER" id="PTHR42748">
    <property type="entry name" value="NITROGEN METABOLITE REPRESSION PROTEIN NMRA FAMILY MEMBER"/>
    <property type="match status" value="1"/>
</dbReference>
<sequence>MKVLVFGATGSQQFYVIGEAKNKGAEVYAVTSSEKNFSKLEGAGAIPVLGDMSDKAKMKEITKGIDAVALLIPVSLPNPADGFQLAKNVIDAAKENGVKMIVWNTSGFLAPQKLGIPMEDVKLDTKEYLKNCGVPYVIIEPSIYAENLLAPYTTDYVKKERKVAYPTPENMPIGYIASRDVSAFVAEAIYKPELSGQSFLVSGPDDLKGNGLAEKFSIGLGEKIDFYAMPPQEFGDKLSILVGEESARGVQGYYEMLASLPVYPTKFNPNLQEVLEKLPVKMTPIEDWVKIHKDFFIN</sequence>
<keyword evidence="5" id="KW-1185">Reference proteome</keyword>
<name>A0A226GV88_9FLAO</name>
<protein>
    <recommendedName>
        <fullName evidence="3">NmrA-like domain-containing protein</fullName>
    </recommendedName>
</protein>
<dbReference type="Proteomes" id="UP000198345">
    <property type="component" value="Unassembled WGS sequence"/>
</dbReference>
<dbReference type="OrthoDB" id="9803892at2"/>
<dbReference type="PANTHER" id="PTHR42748:SF7">
    <property type="entry name" value="NMRA LIKE REDOX SENSOR 1-RELATED"/>
    <property type="match status" value="1"/>
</dbReference>
<dbReference type="SUPFAM" id="SSF51735">
    <property type="entry name" value="NAD(P)-binding Rossmann-fold domains"/>
    <property type="match status" value="1"/>
</dbReference>
<evidence type="ECO:0000256" key="1">
    <source>
        <dbReference type="ARBA" id="ARBA00006328"/>
    </source>
</evidence>
<dbReference type="InterPro" id="IPR036291">
    <property type="entry name" value="NAD(P)-bd_dom_sf"/>
</dbReference>
<evidence type="ECO:0000313" key="5">
    <source>
        <dbReference type="Proteomes" id="UP000198345"/>
    </source>
</evidence>
<evidence type="ECO:0000259" key="3">
    <source>
        <dbReference type="Pfam" id="PF05368"/>
    </source>
</evidence>
<organism evidence="4 5">
    <name type="scientific">Flavobacterium hercynium</name>
    <dbReference type="NCBI Taxonomy" id="387094"/>
    <lineage>
        <taxon>Bacteria</taxon>
        <taxon>Pseudomonadati</taxon>
        <taxon>Bacteroidota</taxon>
        <taxon>Flavobacteriia</taxon>
        <taxon>Flavobacteriales</taxon>
        <taxon>Flavobacteriaceae</taxon>
        <taxon>Flavobacterium</taxon>
    </lineage>
</organism>
<dbReference type="InterPro" id="IPR051164">
    <property type="entry name" value="NmrA-like_oxidored"/>
</dbReference>
<dbReference type="EMBL" id="MUGW01000046">
    <property type="protein sequence ID" value="OXA85907.1"/>
    <property type="molecule type" value="Genomic_DNA"/>
</dbReference>
<proteinExistence type="inferred from homology"/>
<evidence type="ECO:0000256" key="2">
    <source>
        <dbReference type="ARBA" id="ARBA00022857"/>
    </source>
</evidence>
<comment type="similarity">
    <text evidence="1">Belongs to the NmrA-type oxidoreductase family.</text>
</comment>
<feature type="domain" description="NmrA-like" evidence="3">
    <location>
        <begin position="2"/>
        <end position="287"/>
    </location>
</feature>
<comment type="caution">
    <text evidence="4">The sequence shown here is derived from an EMBL/GenBank/DDBJ whole genome shotgun (WGS) entry which is preliminary data.</text>
</comment>
<dbReference type="Gene3D" id="3.40.50.720">
    <property type="entry name" value="NAD(P)-binding Rossmann-like Domain"/>
    <property type="match status" value="1"/>
</dbReference>
<evidence type="ECO:0000313" key="4">
    <source>
        <dbReference type="EMBL" id="OXA85907.1"/>
    </source>
</evidence>
<dbReference type="AlphaFoldDB" id="A0A226GV88"/>
<reference evidence="4 5" key="1">
    <citation type="submission" date="2016-11" db="EMBL/GenBank/DDBJ databases">
        <title>Whole genomes of Flavobacteriaceae.</title>
        <authorList>
            <person name="Stine C."/>
            <person name="Li C."/>
            <person name="Tadesse D."/>
        </authorList>
    </citation>
    <scope>NUCLEOTIDE SEQUENCE [LARGE SCALE GENOMIC DNA]</scope>
    <source>
        <strain evidence="4 5">DSM 18292</strain>
    </source>
</reference>
<dbReference type="RefSeq" id="WP_089051402.1">
    <property type="nucleotide sequence ID" value="NZ_FXTV01000017.1"/>
</dbReference>
<dbReference type="Pfam" id="PF05368">
    <property type="entry name" value="NmrA"/>
    <property type="match status" value="1"/>
</dbReference>